<name>A0A1G4IYW9_9SACH</name>
<evidence type="ECO:0000313" key="3">
    <source>
        <dbReference type="EMBL" id="SCU82424.1"/>
    </source>
</evidence>
<protein>
    <submittedName>
        <fullName evidence="3">LANO_0B06172g1_1</fullName>
    </submittedName>
</protein>
<feature type="transmembrane region" description="Helical" evidence="2">
    <location>
        <begin position="93"/>
        <end position="114"/>
    </location>
</feature>
<evidence type="ECO:0000256" key="1">
    <source>
        <dbReference type="SAM" id="MobiDB-lite"/>
    </source>
</evidence>
<accession>A0A1G4IYW9</accession>
<keyword evidence="2" id="KW-1133">Transmembrane helix</keyword>
<dbReference type="OrthoDB" id="4036490at2759"/>
<feature type="compositionally biased region" description="Basic and acidic residues" evidence="1">
    <location>
        <begin position="132"/>
        <end position="141"/>
    </location>
</feature>
<feature type="compositionally biased region" description="Basic and acidic residues" evidence="1">
    <location>
        <begin position="223"/>
        <end position="239"/>
    </location>
</feature>
<feature type="region of interest" description="Disordered" evidence="1">
    <location>
        <begin position="128"/>
        <end position="150"/>
    </location>
</feature>
<gene>
    <name evidence="3" type="ORF">LANO_0B06172G</name>
</gene>
<keyword evidence="2" id="KW-0472">Membrane</keyword>
<dbReference type="InterPro" id="IPR012470">
    <property type="entry name" value="Pup1-like"/>
</dbReference>
<organism evidence="3 4">
    <name type="scientific">Lachancea nothofagi CBS 11611</name>
    <dbReference type="NCBI Taxonomy" id="1266666"/>
    <lineage>
        <taxon>Eukaryota</taxon>
        <taxon>Fungi</taxon>
        <taxon>Dikarya</taxon>
        <taxon>Ascomycota</taxon>
        <taxon>Saccharomycotina</taxon>
        <taxon>Saccharomycetes</taxon>
        <taxon>Saccharomycetales</taxon>
        <taxon>Saccharomycetaceae</taxon>
        <taxon>Lachancea</taxon>
    </lineage>
</organism>
<dbReference type="EMBL" id="LT598450">
    <property type="protein sequence ID" value="SCU82424.1"/>
    <property type="molecule type" value="Genomic_DNA"/>
</dbReference>
<keyword evidence="2" id="KW-0812">Transmembrane</keyword>
<dbReference type="Pfam" id="PF07954">
    <property type="entry name" value="DUF1689"/>
    <property type="match status" value="1"/>
</dbReference>
<keyword evidence="4" id="KW-1185">Reference proteome</keyword>
<feature type="compositionally biased region" description="Basic and acidic residues" evidence="1">
    <location>
        <begin position="301"/>
        <end position="322"/>
    </location>
</feature>
<evidence type="ECO:0000313" key="4">
    <source>
        <dbReference type="Proteomes" id="UP000189911"/>
    </source>
</evidence>
<feature type="compositionally biased region" description="Polar residues" evidence="1">
    <location>
        <begin position="285"/>
        <end position="300"/>
    </location>
</feature>
<reference evidence="4" key="1">
    <citation type="submission" date="2016-03" db="EMBL/GenBank/DDBJ databases">
        <authorList>
            <person name="Devillers Hugo."/>
        </authorList>
    </citation>
    <scope>NUCLEOTIDE SEQUENCE [LARGE SCALE GENOMIC DNA]</scope>
</reference>
<dbReference type="Proteomes" id="UP000189911">
    <property type="component" value="Chromosome B"/>
</dbReference>
<feature type="transmembrane region" description="Helical" evidence="2">
    <location>
        <begin position="62"/>
        <end position="81"/>
    </location>
</feature>
<proteinExistence type="predicted"/>
<sequence>MSDAELSDGKVPQGQKLPIDKPWFKEAYESALKFYAKDDILDTRDRLELSKTYVSIARAQLWGGWTAFTLVFGTPFALQLYKTKAIKGVKVPRNFVFGLIAMGLTAQTCGKYMYNFQLSKLDPNNTLEASDSSDHYGDSKTADFSQPISNTPSRELRQYEMLKLLGYGMAPKWGQYFYSTYTNPDRRLPDPKAKLQEMQNNQGPRVSPFLNQRDPLGLYSGPKFDKKEGIPQMKERLSDQETPIDDDDPLGHLTNEAREPSLSSWQKVRHESGVVEGPTGDRWTQIRSSPSDQRQPISPSSHEEHNDFETLLEKERRGEDSV</sequence>
<dbReference type="AlphaFoldDB" id="A0A1G4IYW9"/>
<feature type="region of interest" description="Disordered" evidence="1">
    <location>
        <begin position="197"/>
        <end position="322"/>
    </location>
</feature>
<evidence type="ECO:0000256" key="2">
    <source>
        <dbReference type="SAM" id="Phobius"/>
    </source>
</evidence>